<proteinExistence type="predicted"/>
<reference evidence="2 3" key="1">
    <citation type="submission" date="2019-04" db="EMBL/GenBank/DDBJ databases">
        <title>Draft, Whole-Genome Sequence of the Anthracene-degrading Mycobacterium frederiksbergense LB501T, Isolated from a Polycyclic Aromatic Hydrocarbon (PAH)-Contaminated Soil.</title>
        <authorList>
            <person name="Augelletti F."/>
        </authorList>
    </citation>
    <scope>NUCLEOTIDE SEQUENCE [LARGE SCALE GENOMIC DNA]</scope>
    <source>
        <strain evidence="2 3">LB 501T</strain>
    </source>
</reference>
<evidence type="ECO:0000313" key="2">
    <source>
        <dbReference type="EMBL" id="QIV80396.1"/>
    </source>
</evidence>
<evidence type="ECO:0000256" key="1">
    <source>
        <dbReference type="SAM" id="SignalP"/>
    </source>
</evidence>
<gene>
    <name evidence="2" type="ORF">EXE63_05420</name>
</gene>
<dbReference type="AlphaFoldDB" id="A0A6H0RZP0"/>
<dbReference type="EMBL" id="CP038799">
    <property type="protein sequence ID" value="QIV80396.1"/>
    <property type="molecule type" value="Genomic_DNA"/>
</dbReference>
<evidence type="ECO:0000313" key="3">
    <source>
        <dbReference type="Proteomes" id="UP000501849"/>
    </source>
</evidence>
<dbReference type="KEGG" id="mfre:EXE63_05420"/>
<dbReference type="Proteomes" id="UP000501849">
    <property type="component" value="Chromosome"/>
</dbReference>
<feature type="chain" id="PRO_5026093077" evidence="1">
    <location>
        <begin position="28"/>
        <end position="125"/>
    </location>
</feature>
<sequence>MALKRLLLTTLAAGAVGAFMGAAPATATPPCQVNWELNSEGVCEPYYSTPINGYNPYGPSPESVGIHATDICAWRAKGISETDIVNHMVETNPGMITPNVEDFVRQAEEDNCPQMLVELATGSTW</sequence>
<organism evidence="2 3">
    <name type="scientific">Mycolicibacterium frederiksbergense</name>
    <dbReference type="NCBI Taxonomy" id="117567"/>
    <lineage>
        <taxon>Bacteria</taxon>
        <taxon>Bacillati</taxon>
        <taxon>Actinomycetota</taxon>
        <taxon>Actinomycetes</taxon>
        <taxon>Mycobacteriales</taxon>
        <taxon>Mycobacteriaceae</taxon>
        <taxon>Mycolicibacterium</taxon>
    </lineage>
</organism>
<keyword evidence="3" id="KW-1185">Reference proteome</keyword>
<protein>
    <submittedName>
        <fullName evidence="2">DUF732 domain-containing protein</fullName>
    </submittedName>
</protein>
<feature type="signal peptide" evidence="1">
    <location>
        <begin position="1"/>
        <end position="27"/>
    </location>
</feature>
<dbReference type="RefSeq" id="WP_168141118.1">
    <property type="nucleotide sequence ID" value="NZ_CP038799.1"/>
</dbReference>
<keyword evidence="1" id="KW-0732">Signal</keyword>
<accession>A0A6H0RZP0</accession>
<name>A0A6H0RZP0_9MYCO</name>